<evidence type="ECO:0000313" key="2">
    <source>
        <dbReference type="EMBL" id="QHI98882.1"/>
    </source>
</evidence>
<dbReference type="RefSeq" id="WP_160552484.1">
    <property type="nucleotide sequence ID" value="NZ_CP047650.1"/>
</dbReference>
<dbReference type="EMBL" id="CP047650">
    <property type="protein sequence ID" value="QHI98882.1"/>
    <property type="molecule type" value="Genomic_DNA"/>
</dbReference>
<feature type="domain" description="PIN" evidence="1">
    <location>
        <begin position="14"/>
        <end position="139"/>
    </location>
</feature>
<dbReference type="SUPFAM" id="SSF88723">
    <property type="entry name" value="PIN domain-like"/>
    <property type="match status" value="1"/>
</dbReference>
<dbReference type="AlphaFoldDB" id="A0A857J795"/>
<gene>
    <name evidence="2" type="ORF">GT347_13305</name>
</gene>
<dbReference type="InterPro" id="IPR002716">
    <property type="entry name" value="PIN_dom"/>
</dbReference>
<dbReference type="Pfam" id="PF01850">
    <property type="entry name" value="PIN"/>
    <property type="match status" value="1"/>
</dbReference>
<accession>A0A857J795</accession>
<dbReference type="Proteomes" id="UP000464787">
    <property type="component" value="Chromosome"/>
</dbReference>
<dbReference type="KEGG" id="xyk:GT347_13305"/>
<dbReference type="Gene3D" id="3.40.50.1010">
    <property type="entry name" value="5'-nuclease"/>
    <property type="match status" value="1"/>
</dbReference>
<dbReference type="CDD" id="cd09874">
    <property type="entry name" value="PIN_MT3492-like"/>
    <property type="match status" value="1"/>
</dbReference>
<proteinExistence type="predicted"/>
<name>A0A857J795_9BURK</name>
<evidence type="ECO:0000259" key="1">
    <source>
        <dbReference type="Pfam" id="PF01850"/>
    </source>
</evidence>
<reference evidence="2 3" key="1">
    <citation type="submission" date="2020-01" db="EMBL/GenBank/DDBJ databases">
        <title>Genome sequencing of strain KACC 21265.</title>
        <authorList>
            <person name="Heo J."/>
            <person name="Kim S.-J."/>
            <person name="Kim J.-S."/>
            <person name="Hong S.-B."/>
            <person name="Kwon S.-W."/>
        </authorList>
    </citation>
    <scope>NUCLEOTIDE SEQUENCE [LARGE SCALE GENOMIC DNA]</scope>
    <source>
        <strain evidence="2 3">KACC 21265</strain>
    </source>
</reference>
<organism evidence="2 3">
    <name type="scientific">Xylophilus rhododendri</name>
    <dbReference type="NCBI Taxonomy" id="2697032"/>
    <lineage>
        <taxon>Bacteria</taxon>
        <taxon>Pseudomonadati</taxon>
        <taxon>Pseudomonadota</taxon>
        <taxon>Betaproteobacteria</taxon>
        <taxon>Burkholderiales</taxon>
        <taxon>Xylophilus</taxon>
    </lineage>
</organism>
<evidence type="ECO:0000313" key="3">
    <source>
        <dbReference type="Proteomes" id="UP000464787"/>
    </source>
</evidence>
<dbReference type="InterPro" id="IPR029060">
    <property type="entry name" value="PIN-like_dom_sf"/>
</dbReference>
<protein>
    <submittedName>
        <fullName evidence="2">PIN domain-containing protein</fullName>
    </submittedName>
</protein>
<sequence>MVSQVTPREGSPRVLFDTSALSKRYVAEAGRQRILDLFAATGAAFVAAHCQAEVASMLLRRRQQGSLSATEFDRAWTMAQQDVADMERVPLDAHVERFAFAAMEHAPLRATDALHIGSALSARVDLFVTCDQMQANAARQLGLRTEYVPSAPEEAS</sequence>
<keyword evidence="3" id="KW-1185">Reference proteome</keyword>